<keyword evidence="4" id="KW-1185">Reference proteome</keyword>
<proteinExistence type="inferred from homology"/>
<dbReference type="AlphaFoldDB" id="A0A1G6CE19"/>
<evidence type="ECO:0000313" key="4">
    <source>
        <dbReference type="Proteomes" id="UP000199071"/>
    </source>
</evidence>
<dbReference type="Proteomes" id="UP000199071">
    <property type="component" value="Unassembled WGS sequence"/>
</dbReference>
<organism evidence="3 4">
    <name type="scientific">Bauldia litoralis</name>
    <dbReference type="NCBI Taxonomy" id="665467"/>
    <lineage>
        <taxon>Bacteria</taxon>
        <taxon>Pseudomonadati</taxon>
        <taxon>Pseudomonadota</taxon>
        <taxon>Alphaproteobacteria</taxon>
        <taxon>Hyphomicrobiales</taxon>
        <taxon>Kaistiaceae</taxon>
        <taxon>Bauldia</taxon>
    </lineage>
</organism>
<dbReference type="SUPFAM" id="SSF54909">
    <property type="entry name" value="Dimeric alpha+beta barrel"/>
    <property type="match status" value="1"/>
</dbReference>
<comment type="similarity">
    <text evidence="1">Belongs to the YciI family.</text>
</comment>
<reference evidence="3 4" key="1">
    <citation type="submission" date="2016-10" db="EMBL/GenBank/DDBJ databases">
        <authorList>
            <person name="de Groot N.N."/>
        </authorList>
    </citation>
    <scope>NUCLEOTIDE SEQUENCE [LARGE SCALE GENOMIC DNA]</scope>
    <source>
        <strain evidence="3 4">ATCC 35022</strain>
    </source>
</reference>
<dbReference type="PANTHER" id="PTHR35174">
    <property type="entry name" value="BLL7171 PROTEIN-RELATED"/>
    <property type="match status" value="1"/>
</dbReference>
<dbReference type="Pfam" id="PF03795">
    <property type="entry name" value="YCII"/>
    <property type="match status" value="1"/>
</dbReference>
<dbReference type="Gene3D" id="3.30.70.1060">
    <property type="entry name" value="Dimeric alpha+beta barrel"/>
    <property type="match status" value="1"/>
</dbReference>
<dbReference type="EMBL" id="FMXQ01000004">
    <property type="protein sequence ID" value="SDB31095.1"/>
    <property type="molecule type" value="Genomic_DNA"/>
</dbReference>
<dbReference type="PANTHER" id="PTHR35174:SF3">
    <property type="entry name" value="BLL7171 PROTEIN"/>
    <property type="match status" value="1"/>
</dbReference>
<name>A0A1G6CE19_9HYPH</name>
<dbReference type="InterPro" id="IPR011008">
    <property type="entry name" value="Dimeric_a/b-barrel"/>
</dbReference>
<sequence>MRYVCLIYGDSDAFDALSKQEAEALVDEHLVYDDTLRERGQWVTAEAMQGPETAKLVRMRNGRISATDGPFAETKEQIGGFFVIEAATPEEAIEIAGRIPSARLGTVELRPVRDLIDERAGQAATSGPG</sequence>
<accession>A0A1G6CE19</accession>
<dbReference type="InterPro" id="IPR005545">
    <property type="entry name" value="YCII"/>
</dbReference>
<feature type="domain" description="YCII-related" evidence="2">
    <location>
        <begin position="1"/>
        <end position="114"/>
    </location>
</feature>
<dbReference type="OrthoDB" id="9807535at2"/>
<gene>
    <name evidence="3" type="ORF">SAMN02982931_02366</name>
</gene>
<evidence type="ECO:0000259" key="2">
    <source>
        <dbReference type="Pfam" id="PF03795"/>
    </source>
</evidence>
<evidence type="ECO:0000313" key="3">
    <source>
        <dbReference type="EMBL" id="SDB31095.1"/>
    </source>
</evidence>
<protein>
    <submittedName>
        <fullName evidence="3">Uncharacterized conserved protein</fullName>
    </submittedName>
</protein>
<evidence type="ECO:0000256" key="1">
    <source>
        <dbReference type="ARBA" id="ARBA00007689"/>
    </source>
</evidence>
<dbReference type="STRING" id="665467.SAMN02982931_02366"/>
<dbReference type="RefSeq" id="WP_090876623.1">
    <property type="nucleotide sequence ID" value="NZ_FMXQ01000004.1"/>
</dbReference>